<feature type="compositionally biased region" description="Acidic residues" evidence="2">
    <location>
        <begin position="113"/>
        <end position="122"/>
    </location>
</feature>
<evidence type="ECO:0000256" key="1">
    <source>
        <dbReference type="ARBA" id="ARBA00022801"/>
    </source>
</evidence>
<feature type="region of interest" description="Disordered" evidence="2">
    <location>
        <begin position="99"/>
        <end position="122"/>
    </location>
</feature>
<dbReference type="InterPro" id="IPR001932">
    <property type="entry name" value="PPM-type_phosphatase-like_dom"/>
</dbReference>
<dbReference type="AlphaFoldDB" id="A0A518B1U9"/>
<gene>
    <name evidence="4" type="primary">rsbU_2</name>
    <name evidence="4" type="ORF">Pan216_17750</name>
</gene>
<organism evidence="4 5">
    <name type="scientific">Kolteria novifilia</name>
    <dbReference type="NCBI Taxonomy" id="2527975"/>
    <lineage>
        <taxon>Bacteria</taxon>
        <taxon>Pseudomonadati</taxon>
        <taxon>Planctomycetota</taxon>
        <taxon>Planctomycetia</taxon>
        <taxon>Kolteriales</taxon>
        <taxon>Kolteriaceae</taxon>
        <taxon>Kolteria</taxon>
    </lineage>
</organism>
<dbReference type="PANTHER" id="PTHR43156">
    <property type="entry name" value="STAGE II SPORULATION PROTEIN E-RELATED"/>
    <property type="match status" value="1"/>
</dbReference>
<dbReference type="KEGG" id="knv:Pan216_17750"/>
<dbReference type="InterPro" id="IPR008984">
    <property type="entry name" value="SMAD_FHA_dom_sf"/>
</dbReference>
<dbReference type="InterPro" id="IPR003018">
    <property type="entry name" value="GAF"/>
</dbReference>
<evidence type="ECO:0000313" key="5">
    <source>
        <dbReference type="Proteomes" id="UP000317093"/>
    </source>
</evidence>
<evidence type="ECO:0000259" key="3">
    <source>
        <dbReference type="PROSITE" id="PS50006"/>
    </source>
</evidence>
<feature type="domain" description="FHA" evidence="3">
    <location>
        <begin position="24"/>
        <end position="73"/>
    </location>
</feature>
<dbReference type="InterPro" id="IPR036457">
    <property type="entry name" value="PPM-type-like_dom_sf"/>
</dbReference>
<evidence type="ECO:0000313" key="4">
    <source>
        <dbReference type="EMBL" id="QDU60922.1"/>
    </source>
</evidence>
<proteinExistence type="predicted"/>
<dbReference type="EC" id="3.1.3.3" evidence="4"/>
<dbReference type="PANTHER" id="PTHR43156:SF2">
    <property type="entry name" value="STAGE II SPORULATION PROTEIN E"/>
    <property type="match status" value="1"/>
</dbReference>
<dbReference type="OrthoDB" id="247273at2"/>
<dbReference type="InterPro" id="IPR029016">
    <property type="entry name" value="GAF-like_dom_sf"/>
</dbReference>
<accession>A0A518B1U9</accession>
<dbReference type="SMART" id="SM00065">
    <property type="entry name" value="GAF"/>
    <property type="match status" value="1"/>
</dbReference>
<sequence length="560" mass="61175">MNASIHLLNGNNAGQRVELTTETVRMGRHPDCEVVIDASSVSRFHARLIRDGDQYLIEDLKSRNGTYVNGQRVEGTVPLRDNDRVKICETLLVYNGIGSTSPSTGIPQRPEESDLQVEESEDNASATVLTSLDARRSSESFASVNPEAKLRAMIEISQAIGQTLELDALFPKILDSLFGIFPHADRAMLLIRDGNGRLIPRAVKHRRESEDTVRYSRTIVEAALDERKAILSADAASDERFAMSQSIAEFRIRSVMCAPLLAQDQDALGVIQIDTQSTHERFEEDDLQILVSVASQAAVSLLNAQMHEDVLRQQRTEQELAFARRVQTAFLPQEMPELDGYSFWAYYEAAGQVGGDYYDFVKLSNGNQAVILGDVSGKGVPAALMMSKVTSDTKVSLLSLADNPPEAMGRINNAICSAGLDDRFITMAICVIDPTTHKITMVNAGHMSPMILKLDGSVAEPAGDDIAGLPAGVMDDFDYESTEVVLEPGETVVLFSDGVDEAMNSKNEQYGLVRLREVVASGPRVPGELGPHILADVQKHVAGYKQSDDMTMVAFGRNAN</sequence>
<keyword evidence="1 4" id="KW-0378">Hydrolase</keyword>
<dbReference type="SUPFAM" id="SSF55781">
    <property type="entry name" value="GAF domain-like"/>
    <property type="match status" value="1"/>
</dbReference>
<dbReference type="InterPro" id="IPR052016">
    <property type="entry name" value="Bact_Sigma-Reg"/>
</dbReference>
<dbReference type="SUPFAM" id="SSF49879">
    <property type="entry name" value="SMAD/FHA domain"/>
    <property type="match status" value="1"/>
</dbReference>
<name>A0A518B1U9_9BACT</name>
<dbReference type="SMART" id="SM00240">
    <property type="entry name" value="FHA"/>
    <property type="match status" value="1"/>
</dbReference>
<dbReference type="PROSITE" id="PS50006">
    <property type="entry name" value="FHA_DOMAIN"/>
    <property type="match status" value="1"/>
</dbReference>
<dbReference type="RefSeq" id="WP_145257507.1">
    <property type="nucleotide sequence ID" value="NZ_CP036279.1"/>
</dbReference>
<dbReference type="Pfam" id="PF07228">
    <property type="entry name" value="SpoIIE"/>
    <property type="match status" value="1"/>
</dbReference>
<keyword evidence="5" id="KW-1185">Reference proteome</keyword>
<dbReference type="CDD" id="cd00060">
    <property type="entry name" value="FHA"/>
    <property type="match status" value="1"/>
</dbReference>
<dbReference type="EMBL" id="CP036279">
    <property type="protein sequence ID" value="QDU60922.1"/>
    <property type="molecule type" value="Genomic_DNA"/>
</dbReference>
<dbReference type="Pfam" id="PF00498">
    <property type="entry name" value="FHA"/>
    <property type="match status" value="1"/>
</dbReference>
<dbReference type="Gene3D" id="2.60.200.20">
    <property type="match status" value="1"/>
</dbReference>
<dbReference type="GO" id="GO:0016791">
    <property type="term" value="F:phosphatase activity"/>
    <property type="evidence" value="ECO:0007669"/>
    <property type="project" value="TreeGrafter"/>
</dbReference>
<dbReference type="Gene3D" id="3.30.450.40">
    <property type="match status" value="1"/>
</dbReference>
<dbReference type="Proteomes" id="UP000317093">
    <property type="component" value="Chromosome"/>
</dbReference>
<dbReference type="Gene3D" id="3.60.40.10">
    <property type="entry name" value="PPM-type phosphatase domain"/>
    <property type="match status" value="1"/>
</dbReference>
<dbReference type="InterPro" id="IPR000253">
    <property type="entry name" value="FHA_dom"/>
</dbReference>
<reference evidence="4 5" key="1">
    <citation type="submission" date="2019-02" db="EMBL/GenBank/DDBJ databases">
        <title>Deep-cultivation of Planctomycetes and their phenomic and genomic characterization uncovers novel biology.</title>
        <authorList>
            <person name="Wiegand S."/>
            <person name="Jogler M."/>
            <person name="Boedeker C."/>
            <person name="Pinto D."/>
            <person name="Vollmers J."/>
            <person name="Rivas-Marin E."/>
            <person name="Kohn T."/>
            <person name="Peeters S.H."/>
            <person name="Heuer A."/>
            <person name="Rast P."/>
            <person name="Oberbeckmann S."/>
            <person name="Bunk B."/>
            <person name="Jeske O."/>
            <person name="Meyerdierks A."/>
            <person name="Storesund J.E."/>
            <person name="Kallscheuer N."/>
            <person name="Luecker S."/>
            <person name="Lage O.M."/>
            <person name="Pohl T."/>
            <person name="Merkel B.J."/>
            <person name="Hornburger P."/>
            <person name="Mueller R.-W."/>
            <person name="Bruemmer F."/>
            <person name="Labrenz M."/>
            <person name="Spormann A.M."/>
            <person name="Op den Camp H."/>
            <person name="Overmann J."/>
            <person name="Amann R."/>
            <person name="Jetten M.S.M."/>
            <person name="Mascher T."/>
            <person name="Medema M.H."/>
            <person name="Devos D.P."/>
            <person name="Kaster A.-K."/>
            <person name="Ovreas L."/>
            <person name="Rohde M."/>
            <person name="Galperin M.Y."/>
            <person name="Jogler C."/>
        </authorList>
    </citation>
    <scope>NUCLEOTIDE SEQUENCE [LARGE SCALE GENOMIC DNA]</scope>
    <source>
        <strain evidence="4 5">Pan216</strain>
    </source>
</reference>
<evidence type="ECO:0000256" key="2">
    <source>
        <dbReference type="SAM" id="MobiDB-lite"/>
    </source>
</evidence>
<protein>
    <submittedName>
        <fullName evidence="4">Phosphoserine phosphatase RsbU</fullName>
        <ecNumber evidence="4">3.1.3.3</ecNumber>
    </submittedName>
</protein>
<dbReference type="SMART" id="SM00331">
    <property type="entry name" value="PP2C_SIG"/>
    <property type="match status" value="1"/>
</dbReference>
<dbReference type="Pfam" id="PF01590">
    <property type="entry name" value="GAF"/>
    <property type="match status" value="1"/>
</dbReference>